<evidence type="ECO:0000313" key="2">
    <source>
        <dbReference type="EMBL" id="CBX28300.1"/>
    </source>
</evidence>
<dbReference type="Pfam" id="PF08668">
    <property type="entry name" value="HDOD"/>
    <property type="match status" value="1"/>
</dbReference>
<dbReference type="AlphaFoldDB" id="E1YCK6"/>
<dbReference type="Gene3D" id="1.10.3210.10">
    <property type="entry name" value="Hypothetical protein af1432"/>
    <property type="match status" value="1"/>
</dbReference>
<dbReference type="EMBL" id="FR695868">
    <property type="protein sequence ID" value="CBX28300.1"/>
    <property type="molecule type" value="Genomic_DNA"/>
</dbReference>
<dbReference type="CDD" id="cd00077">
    <property type="entry name" value="HDc"/>
    <property type="match status" value="1"/>
</dbReference>
<dbReference type="InterPro" id="IPR013976">
    <property type="entry name" value="HDOD"/>
</dbReference>
<dbReference type="InterPro" id="IPR003607">
    <property type="entry name" value="HD/PDEase_dom"/>
</dbReference>
<dbReference type="SUPFAM" id="SSF109604">
    <property type="entry name" value="HD-domain/PDEase-like"/>
    <property type="match status" value="1"/>
</dbReference>
<reference evidence="2" key="1">
    <citation type="journal article" date="2011" name="Environ. Microbiol.">
        <title>Genomic insights into the metabolic potential of the polycyclic aromatic hydrocarbon degrading sulfate-reducing Deltaproteobacterium N47.</title>
        <authorList>
            <person name="Bergmann F."/>
            <person name="Selesi D."/>
            <person name="Weinmaier T."/>
            <person name="Tischler P."/>
            <person name="Rattei T."/>
            <person name="Meckenstock R.U."/>
        </authorList>
    </citation>
    <scope>NUCLEOTIDE SEQUENCE</scope>
</reference>
<sequence>MTKQKIKRLLSDLPRIVCEVSSQNEAEMFQASLDELGCITEIETVITDSNGHFRLVKKHYMMLKKELSKALRGRTSLAFFRVQISSDYPDIILPSMLGDFQEKFSMYFRESDTVIGIDEDQLLLLGFTTDRKGALLVQNKIKQAIQELLPGSTRAKVDFSIFPDEGLSISNLFQQAHPLTDDIVSEDPIEIRVALPKYAEGASERARDQQRIGTIQLYFTRARGRLFQRLLSLDPKTLWHGLSNLTNKEQRDFLNRLPFDYKAAPALEKIINSNPWVVSDKQLEKHLEEIIYSMTIEEGLEDRKRNAASITAMLNDIESLPVLPVVALKLFNILADPDATIDALVKVIETDASLTLKLLKIVNSAFYGVSRKIDTVKESVMILGTDEIKNLSFGLSAAKTFQNFSADGLKNPNALWHHSIGTAIIAENLCRKLPVIKGSGAFTAGLIHDTGKIFLIEHFPELYNNAYRTAVKYKLPVYEMEEEKFELNHAMIGKFVANRWNLPESLSQAIACHHQHQPDDAHEISSLPAIISLSDYLYHKITYAAESAAPSTSLAYGQFSVLKRVFKGIDSKMLESMAKEMATILEDNRELFSLT</sequence>
<dbReference type="InterPro" id="IPR052340">
    <property type="entry name" value="RNase_Y/CdgJ"/>
</dbReference>
<evidence type="ECO:0000259" key="1">
    <source>
        <dbReference type="PROSITE" id="PS51833"/>
    </source>
</evidence>
<organism evidence="2">
    <name type="scientific">uncultured Desulfobacterium sp</name>
    <dbReference type="NCBI Taxonomy" id="201089"/>
    <lineage>
        <taxon>Bacteria</taxon>
        <taxon>Pseudomonadati</taxon>
        <taxon>Thermodesulfobacteriota</taxon>
        <taxon>Desulfobacteria</taxon>
        <taxon>Desulfobacterales</taxon>
        <taxon>Desulfobacteriaceae</taxon>
        <taxon>Desulfobacterium</taxon>
        <taxon>environmental samples</taxon>
    </lineage>
</organism>
<protein>
    <recommendedName>
        <fullName evidence="1">HDOD domain-containing protein</fullName>
    </recommendedName>
</protein>
<dbReference type="PROSITE" id="PS51833">
    <property type="entry name" value="HDOD"/>
    <property type="match status" value="1"/>
</dbReference>
<feature type="domain" description="HDOD" evidence="1">
    <location>
        <begin position="320"/>
        <end position="516"/>
    </location>
</feature>
<accession>E1YCK6</accession>
<dbReference type="PANTHER" id="PTHR33525:SF3">
    <property type="entry name" value="RIBONUCLEASE Y"/>
    <property type="match status" value="1"/>
</dbReference>
<dbReference type="PANTHER" id="PTHR33525">
    <property type="match status" value="1"/>
</dbReference>
<name>E1YCK6_9BACT</name>
<dbReference type="InterPro" id="IPR006675">
    <property type="entry name" value="HDIG_dom"/>
</dbReference>
<gene>
    <name evidence="2" type="ORF">N47_G36240</name>
</gene>
<dbReference type="NCBIfam" id="TIGR00277">
    <property type="entry name" value="HDIG"/>
    <property type="match status" value="1"/>
</dbReference>
<proteinExistence type="predicted"/>